<keyword evidence="1" id="KW-1133">Transmembrane helix</keyword>
<organism evidence="3 4">
    <name type="scientific">Celeribacter indicus</name>
    <dbReference type="NCBI Taxonomy" id="1208324"/>
    <lineage>
        <taxon>Bacteria</taxon>
        <taxon>Pseudomonadati</taxon>
        <taxon>Pseudomonadota</taxon>
        <taxon>Alphaproteobacteria</taxon>
        <taxon>Rhodobacterales</taxon>
        <taxon>Roseobacteraceae</taxon>
        <taxon>Celeribacter</taxon>
    </lineage>
</organism>
<accession>A0A0B5DUM5</accession>
<gene>
    <name evidence="3" type="ORF">P73_2009</name>
</gene>
<feature type="transmembrane region" description="Helical" evidence="1">
    <location>
        <begin position="123"/>
        <end position="147"/>
    </location>
</feature>
<feature type="domain" description="DUF1468" evidence="2">
    <location>
        <begin position="10"/>
        <end position="143"/>
    </location>
</feature>
<evidence type="ECO:0000313" key="3">
    <source>
        <dbReference type="EMBL" id="AJE46724.1"/>
    </source>
</evidence>
<reference evidence="3 4" key="1">
    <citation type="journal article" date="2014" name="Int. J. Syst. Evol. Microbiol.">
        <title>Celeribacter indicus sp. nov., a polycyclic aromatic hydrocarbon-degrading bacterium from deep-sea sediment and reclassification of Huaishuia halophila as Celeribacter halophilus comb. nov.</title>
        <authorList>
            <person name="Lai Q."/>
            <person name="Cao J."/>
            <person name="Yuan J."/>
            <person name="Li F."/>
            <person name="Shao Z."/>
        </authorList>
    </citation>
    <scope>NUCLEOTIDE SEQUENCE [LARGE SCALE GENOMIC DNA]</scope>
    <source>
        <strain evidence="3">P73</strain>
    </source>
</reference>
<dbReference type="KEGG" id="cid:P73_2009"/>
<keyword evidence="1" id="KW-0812">Transmembrane</keyword>
<sequence length="149" mass="15592">MHNRDYRDIAGGALILVVGLIAAYMAFSGMKIGDLRRIGPGMFPAITGILLALLGIAILVPALSRSGARVRVQLRPILAVSAAIVLFCLTIETMGIVPAVVLLTVVSALADSRSRPLTTALNAAALALIATVIFKFGFSLSVPILSLPW</sequence>
<dbReference type="OrthoDB" id="5186924at2"/>
<feature type="transmembrane region" description="Helical" evidence="1">
    <location>
        <begin position="76"/>
        <end position="103"/>
    </location>
</feature>
<keyword evidence="4" id="KW-1185">Reference proteome</keyword>
<evidence type="ECO:0000256" key="1">
    <source>
        <dbReference type="SAM" id="Phobius"/>
    </source>
</evidence>
<evidence type="ECO:0000259" key="2">
    <source>
        <dbReference type="Pfam" id="PF07331"/>
    </source>
</evidence>
<proteinExistence type="predicted"/>
<evidence type="ECO:0000313" key="4">
    <source>
        <dbReference type="Proteomes" id="UP000031521"/>
    </source>
</evidence>
<feature type="transmembrane region" description="Helical" evidence="1">
    <location>
        <begin position="42"/>
        <end position="64"/>
    </location>
</feature>
<keyword evidence="1" id="KW-0472">Membrane</keyword>
<dbReference type="EMBL" id="CP004393">
    <property type="protein sequence ID" value="AJE46724.1"/>
    <property type="molecule type" value="Genomic_DNA"/>
</dbReference>
<dbReference type="InterPro" id="IPR009936">
    <property type="entry name" value="DUF1468"/>
</dbReference>
<dbReference type="HOGENOM" id="CLU_108885_2_0_5"/>
<dbReference type="RefSeq" id="WP_043869475.1">
    <property type="nucleotide sequence ID" value="NZ_CP004393.1"/>
</dbReference>
<dbReference type="Proteomes" id="UP000031521">
    <property type="component" value="Chromosome"/>
</dbReference>
<dbReference type="Pfam" id="PF07331">
    <property type="entry name" value="TctB"/>
    <property type="match status" value="1"/>
</dbReference>
<protein>
    <recommendedName>
        <fullName evidence="2">DUF1468 domain-containing protein</fullName>
    </recommendedName>
</protein>
<dbReference type="AlphaFoldDB" id="A0A0B5DUM5"/>
<dbReference type="STRING" id="1208324.P73_2009"/>
<name>A0A0B5DUM5_9RHOB</name>
<feature type="transmembrane region" description="Helical" evidence="1">
    <location>
        <begin position="12"/>
        <end position="30"/>
    </location>
</feature>